<dbReference type="InterPro" id="IPR046812">
    <property type="entry name" value="Birnavirus_RdRp_palm_sf"/>
</dbReference>
<dbReference type="Gene3D" id="1.20.1270.270">
    <property type="entry name" value="VP1, C-terminal extension domain"/>
    <property type="match status" value="1"/>
</dbReference>
<evidence type="ECO:0000259" key="17">
    <source>
        <dbReference type="Pfam" id="PF04197"/>
    </source>
</evidence>
<dbReference type="GO" id="GO:0005525">
    <property type="term" value="F:GTP binding"/>
    <property type="evidence" value="ECO:0007669"/>
    <property type="project" value="UniProtKB-KW"/>
</dbReference>
<dbReference type="SUPFAM" id="SSF56672">
    <property type="entry name" value="DNA/RNA polymerases"/>
    <property type="match status" value="1"/>
</dbReference>
<evidence type="ECO:0000256" key="8">
    <source>
        <dbReference type="ARBA" id="ARBA00022679"/>
    </source>
</evidence>
<dbReference type="Gene3D" id="6.10.140.300">
    <property type="match status" value="1"/>
</dbReference>
<dbReference type="InterPro" id="IPR007100">
    <property type="entry name" value="Birnavirus_RdRp_palm"/>
</dbReference>
<keyword evidence="10" id="KW-0547">Nucleotide-binding</keyword>
<dbReference type="GO" id="GO:0044423">
    <property type="term" value="C:virion component"/>
    <property type="evidence" value="ECO:0007669"/>
    <property type="project" value="UniProtKB-KW"/>
</dbReference>
<dbReference type="Pfam" id="PF04197">
    <property type="entry name" value="Birna_RdRp_palm"/>
    <property type="match status" value="1"/>
</dbReference>
<evidence type="ECO:0000256" key="11">
    <source>
        <dbReference type="ARBA" id="ARBA00022844"/>
    </source>
</evidence>
<evidence type="ECO:0000259" key="19">
    <source>
        <dbReference type="Pfam" id="PF20489"/>
    </source>
</evidence>
<keyword evidence="12" id="KW-0693">Viral RNA replication</keyword>
<dbReference type="InterPro" id="IPR046752">
    <property type="entry name" value="Birnavirus_RdRp_thumb"/>
</dbReference>
<keyword evidence="6" id="KW-0191">Covalent protein-RNA linkage</keyword>
<organism evidence="20">
    <name type="scientific">Rocky Mountain birnavirus</name>
    <dbReference type="NCBI Taxonomy" id="3077841"/>
    <lineage>
        <taxon>Viruses</taxon>
        <taxon>Riboviria</taxon>
        <taxon>Orthornavirae</taxon>
        <taxon>Birnaviridae</taxon>
    </lineage>
</organism>
<feature type="domain" description="RNA-directed RNA polymerase thumb" evidence="18">
    <location>
        <begin position="521"/>
        <end position="684"/>
    </location>
</feature>
<dbReference type="GO" id="GO:0019079">
    <property type="term" value="P:viral genome replication"/>
    <property type="evidence" value="ECO:0007669"/>
    <property type="project" value="InterPro"/>
</dbReference>
<dbReference type="InterPro" id="IPR046813">
    <property type="entry name" value="Birnavirus_RdRp_thumb_sf"/>
</dbReference>
<keyword evidence="13" id="KW-0342">GTP-binding</keyword>
<evidence type="ECO:0000256" key="4">
    <source>
        <dbReference type="ARBA" id="ARBA00022412"/>
    </source>
</evidence>
<proteinExistence type="predicted"/>
<keyword evidence="7" id="KW-0597">Phosphoprotein</keyword>
<sequence length="844" mass="93758">MSNIFNSPNNRTKILSALKTGGAKVVEDYLLPPRFRPEKDPIDNPSAAAKLLKSRGYRMLRARAIPDMVGVETEEVLPHLVTLTKSEGGLLSDELHLPEGNNGFYPKYYPFHKPNHEEVGEFGAPDLALLKQVAFYLLETEYSNGPSLLHDIRQAMETLQYGSGSYSGQLERLIAMKEVATGRNPNKPPKTCGYTSEQIAKILEETLPVNRVPDDWPELKYRPSSLLDPDQDQDYLPPITQKSSSGLPYVGKTKGETLGEGLAIADTFVAAIGEAARSANPEKATQDVLAEFWYLSCGLLFPKAERYKQKDWDKKTRNIWSAPFPTHLILSMISWPVLNNSKINALTHPTPSLYGFSPFHGGMDTIMGQISAAIDGGTELVYIYADNIYIMMEDTWFSIDLEKGEANCTPEHMQAMCYYLLTRGWTQENGRPLYNATWAQLAMSVLPCLVVDSSCILMNIQMKTYGQGSGNAFTFLNNHVLSSLVVHQWLKAGKPRPGTPEFTALEGKTGVNFKVEREIPNLKAEMLKCIDTAPTTGLLADGSDQPNEQPGYQLGLDLLGWSAVYSRQLGAFVPVLDYERLVASAAYPRGLENKTLKRRPGAELAYRLVRYEALRLVGGWANPLLEKALSSMTDAMRSSISRKGLHVETWLQDWTETSEFGEGLDDIDLNVKLTNESLVKVNTPKEEPTERTPSKSKPTEALSILTQELAQGLYKDPKSQSMKMLDTRTQAKLADMRLLAEKLKTATPADSDDWAEATEAEFEYNEALRKANTSAKTALTQVREALEEVSKAAPPRPGKTAPEKSTEGAANPTVHYHEYSKNPPLSKTAKKNMKRRKAAKEAKH</sequence>
<keyword evidence="9" id="KW-0548">Nucleotidyltransferase</keyword>
<dbReference type="EMBL" id="OR427290">
    <property type="protein sequence ID" value="WNN64190.1"/>
    <property type="molecule type" value="Genomic_RNA"/>
</dbReference>
<accession>A0AA96HJ47</accession>
<evidence type="ECO:0000256" key="9">
    <source>
        <dbReference type="ARBA" id="ARBA00022695"/>
    </source>
</evidence>
<feature type="domain" description="Birnavirus RNA-directed RNA polymerase palm" evidence="17">
    <location>
        <begin position="1"/>
        <end position="519"/>
    </location>
</feature>
<evidence type="ECO:0000256" key="16">
    <source>
        <dbReference type="SAM" id="MobiDB-lite"/>
    </source>
</evidence>
<evidence type="ECO:0000256" key="14">
    <source>
        <dbReference type="ARBA" id="ARBA00024712"/>
    </source>
</evidence>
<comment type="subcellular location">
    <subcellularLocation>
        <location evidence="1">Virion</location>
    </subcellularLocation>
</comment>
<evidence type="ECO:0000256" key="13">
    <source>
        <dbReference type="ARBA" id="ARBA00023134"/>
    </source>
</evidence>
<protein>
    <recommendedName>
        <fullName evidence="4">RNA-directed RNA polymerase</fullName>
        <ecNumber evidence="3">2.7.7.48</ecNumber>
    </recommendedName>
    <alternativeName>
        <fullName evidence="15">Protein VP1</fullName>
    </alternativeName>
</protein>
<feature type="compositionally biased region" description="Basic residues" evidence="16">
    <location>
        <begin position="828"/>
        <end position="838"/>
    </location>
</feature>
<evidence type="ECO:0000256" key="1">
    <source>
        <dbReference type="ARBA" id="ARBA00004328"/>
    </source>
</evidence>
<evidence type="ECO:0000256" key="2">
    <source>
        <dbReference type="ARBA" id="ARBA00011314"/>
    </source>
</evidence>
<evidence type="ECO:0000256" key="5">
    <source>
        <dbReference type="ARBA" id="ARBA00022484"/>
    </source>
</evidence>
<dbReference type="Pfam" id="PF20489">
    <property type="entry name" value="Birna_RdRp_C"/>
    <property type="match status" value="1"/>
</dbReference>
<dbReference type="GO" id="GO:0003968">
    <property type="term" value="F:RNA-directed RNA polymerase activity"/>
    <property type="evidence" value="ECO:0007669"/>
    <property type="project" value="UniProtKB-KW"/>
</dbReference>
<evidence type="ECO:0000259" key="18">
    <source>
        <dbReference type="Pfam" id="PF20488"/>
    </source>
</evidence>
<evidence type="ECO:0000256" key="7">
    <source>
        <dbReference type="ARBA" id="ARBA00022553"/>
    </source>
</evidence>
<dbReference type="EC" id="2.7.7.48" evidence="3"/>
<dbReference type="InterPro" id="IPR046750">
    <property type="entry name" value="Birnavirus_RdRp_C"/>
</dbReference>
<comment type="function">
    <text evidence="14">RNA-dependent RNA polymerase which is found both free and covalently attached to the genomic RNA. May also contain guanylyl and methyl transferase activities.</text>
</comment>
<evidence type="ECO:0000256" key="10">
    <source>
        <dbReference type="ARBA" id="ARBA00022741"/>
    </source>
</evidence>
<keyword evidence="5" id="KW-0696">RNA-directed RNA polymerase</keyword>
<dbReference type="InterPro" id="IPR043502">
    <property type="entry name" value="DNA/RNA_pol_sf"/>
</dbReference>
<feature type="domain" description="RNA-directed RNA polymerase C-terminal birnavirus" evidence="19">
    <location>
        <begin position="699"/>
        <end position="789"/>
    </location>
</feature>
<keyword evidence="8" id="KW-0808">Transferase</keyword>
<evidence type="ECO:0000256" key="3">
    <source>
        <dbReference type="ARBA" id="ARBA00012494"/>
    </source>
</evidence>
<evidence type="ECO:0000256" key="12">
    <source>
        <dbReference type="ARBA" id="ARBA00022953"/>
    </source>
</evidence>
<evidence type="ECO:0000313" key="20">
    <source>
        <dbReference type="EMBL" id="WNN64190.1"/>
    </source>
</evidence>
<evidence type="ECO:0000256" key="6">
    <source>
        <dbReference type="ARBA" id="ARBA00022520"/>
    </source>
</evidence>
<feature type="region of interest" description="Disordered" evidence="16">
    <location>
        <begin position="787"/>
        <end position="844"/>
    </location>
</feature>
<dbReference type="Gene3D" id="3.90.1730.10">
    <property type="entry name" value="Infectious bursal virus vp1 polymerase domain"/>
    <property type="match status" value="3"/>
</dbReference>
<reference evidence="20" key="1">
    <citation type="submission" date="2023-08" db="EMBL/GenBank/DDBJ databases">
        <title>A newly described birnavirus discovered in zebrafish.</title>
        <authorList>
            <person name="Rice M.C."/>
            <person name="Elde N.C."/>
            <person name="Gagnon J.A."/>
            <person name="Balla K.M."/>
        </authorList>
    </citation>
    <scope>NUCLEOTIDE SEQUENCE</scope>
    <source>
        <strain evidence="20">RMBV/2020/Utah/USA</strain>
    </source>
</reference>
<name>A0AA96HJ47_9VIRU</name>
<dbReference type="PROSITE" id="PS50524">
    <property type="entry name" value="RDRP_DSRNA_BIR"/>
    <property type="match status" value="1"/>
</dbReference>
<keyword evidence="11" id="KW-0946">Virion</keyword>
<dbReference type="Pfam" id="PF20488">
    <property type="entry name" value="Birna_VP1_thumb"/>
    <property type="match status" value="1"/>
</dbReference>
<comment type="subunit">
    <text evidence="2">Interacts with VP3 in the cytoplasm.</text>
</comment>
<evidence type="ECO:0000256" key="15">
    <source>
        <dbReference type="ARBA" id="ARBA00032403"/>
    </source>
</evidence>